<dbReference type="InterPro" id="IPR014001">
    <property type="entry name" value="Helicase_ATP-bd"/>
</dbReference>
<reference evidence="3" key="1">
    <citation type="submission" date="2020-05" db="EMBL/GenBank/DDBJ databases">
        <authorList>
            <person name="Chiriac C."/>
            <person name="Salcher M."/>
            <person name="Ghai R."/>
            <person name="Kavagutti S V."/>
        </authorList>
    </citation>
    <scope>NUCLEOTIDE SEQUENCE</scope>
</reference>
<keyword evidence="3" id="KW-0547">Nucleotide-binding</keyword>
<dbReference type="InterPro" id="IPR001650">
    <property type="entry name" value="Helicase_C-like"/>
</dbReference>
<dbReference type="GO" id="GO:0004386">
    <property type="term" value="F:helicase activity"/>
    <property type="evidence" value="ECO:0007669"/>
    <property type="project" value="UniProtKB-KW"/>
</dbReference>
<dbReference type="SUPFAM" id="SSF52540">
    <property type="entry name" value="P-loop containing nucleoside triphosphate hydrolases"/>
    <property type="match status" value="2"/>
</dbReference>
<protein>
    <submittedName>
        <fullName evidence="3">SSL2 DNA or RNA helicases of superfamily II</fullName>
    </submittedName>
</protein>
<dbReference type="PANTHER" id="PTHR47396">
    <property type="entry name" value="TYPE I RESTRICTION ENZYME ECOKI R PROTEIN"/>
    <property type="match status" value="1"/>
</dbReference>
<name>A0A6J5RA08_9CAUD</name>
<dbReference type="GO" id="GO:0016787">
    <property type="term" value="F:hydrolase activity"/>
    <property type="evidence" value="ECO:0007669"/>
    <property type="project" value="InterPro"/>
</dbReference>
<dbReference type="InterPro" id="IPR006935">
    <property type="entry name" value="Helicase/UvrB_N"/>
</dbReference>
<dbReference type="Pfam" id="PF04851">
    <property type="entry name" value="ResIII"/>
    <property type="match status" value="1"/>
</dbReference>
<feature type="domain" description="Helicase ATP-binding" evidence="1">
    <location>
        <begin position="128"/>
        <end position="291"/>
    </location>
</feature>
<proteinExistence type="predicted"/>
<accession>A0A6J5RA08</accession>
<dbReference type="PANTHER" id="PTHR47396:SF1">
    <property type="entry name" value="ATP-DEPENDENT HELICASE IRC3-RELATED"/>
    <property type="match status" value="1"/>
</dbReference>
<keyword evidence="3" id="KW-0378">Hydrolase</keyword>
<dbReference type="Gene3D" id="3.30.780.20">
    <property type="match status" value="1"/>
</dbReference>
<keyword evidence="3" id="KW-0347">Helicase</keyword>
<evidence type="ECO:0000259" key="1">
    <source>
        <dbReference type="PROSITE" id="PS51192"/>
    </source>
</evidence>
<keyword evidence="3" id="KW-0067">ATP-binding</keyword>
<evidence type="ECO:0000313" key="2">
    <source>
        <dbReference type="EMBL" id="CAB4175525.1"/>
    </source>
</evidence>
<dbReference type="GO" id="GO:0003677">
    <property type="term" value="F:DNA binding"/>
    <property type="evidence" value="ECO:0007669"/>
    <property type="project" value="InterPro"/>
</dbReference>
<organism evidence="3">
    <name type="scientific">uncultured Caudovirales phage</name>
    <dbReference type="NCBI Taxonomy" id="2100421"/>
    <lineage>
        <taxon>Viruses</taxon>
        <taxon>Duplodnaviria</taxon>
        <taxon>Heunggongvirae</taxon>
        <taxon>Uroviricota</taxon>
        <taxon>Caudoviricetes</taxon>
        <taxon>Peduoviridae</taxon>
        <taxon>Maltschvirus</taxon>
        <taxon>Maltschvirus maltsch</taxon>
    </lineage>
</organism>
<gene>
    <name evidence="3" type="ORF">UFOVP1247_200</name>
    <name evidence="2" type="ORF">UFOVP970_240</name>
</gene>
<dbReference type="PROSITE" id="PS51192">
    <property type="entry name" value="HELICASE_ATP_BIND_1"/>
    <property type="match status" value="1"/>
</dbReference>
<dbReference type="Gene3D" id="3.40.50.300">
    <property type="entry name" value="P-loop containing nucleotide triphosphate hydrolases"/>
    <property type="match status" value="2"/>
</dbReference>
<dbReference type="InterPro" id="IPR049430">
    <property type="entry name" value="UvsW_N_sf"/>
</dbReference>
<evidence type="ECO:0000313" key="3">
    <source>
        <dbReference type="EMBL" id="CAB4193829.1"/>
    </source>
</evidence>
<dbReference type="SMART" id="SM00487">
    <property type="entry name" value="DEXDc"/>
    <property type="match status" value="1"/>
</dbReference>
<dbReference type="InterPro" id="IPR050742">
    <property type="entry name" value="Helicase_Restrict-Modif_Enz"/>
</dbReference>
<sequence>MLKFKLSDDRKFIKLVETTLNSEKTSLFKFFKRKSKKAAFNVLVDRGVWDGLDPFITKDGNIAVGLWKEIYAFADKYGYDCEIEGADTFVNNKLDRSRYLTYVENLLAGIVDERGLPIIPRDYQIEGAFRAIKYKFCTQELATSAGKTLIFFVYNSFLRDGGKITKEKKSLIIVPNISLVGQTAEKFEMYAQPGKNWAVCTIGGKDKFTQERFDNAEIVISTYQSLMNLPVELFRSFAIVQVDEVHKSKGNTIREILLSCINWEYRLGLSGTVKLDEQFSDFFKVQENVGPLVMVLSAKHLIDHGYSPNIKIKIVGLMYDESDPQIQKYWYLKENGKSMYNNAKDFGRDMLAIEKGIIFDSKERLDFISDLTRKFGKNSLILFSDVKNGYGKMIQAKLLEWNPNTFYIDGEVDSQDRDKFKAILESQDDVILVASFGTFATGIDSKNLHHIILAESIKAEVTLRQAIGRGMRKLAEKTNVLVWDLVDQLDGYSIRHSKVRKDIYREQKFEISENKVDLTKKRPE</sequence>
<dbReference type="GO" id="GO:0005524">
    <property type="term" value="F:ATP binding"/>
    <property type="evidence" value="ECO:0007669"/>
    <property type="project" value="InterPro"/>
</dbReference>
<dbReference type="InterPro" id="IPR027417">
    <property type="entry name" value="P-loop_NTPase"/>
</dbReference>
<dbReference type="EMBL" id="LR797195">
    <property type="protein sequence ID" value="CAB4193829.1"/>
    <property type="molecule type" value="Genomic_DNA"/>
</dbReference>
<dbReference type="EMBL" id="LR796916">
    <property type="protein sequence ID" value="CAB4175525.1"/>
    <property type="molecule type" value="Genomic_DNA"/>
</dbReference>
<dbReference type="Pfam" id="PF00271">
    <property type="entry name" value="Helicase_C"/>
    <property type="match status" value="1"/>
</dbReference>